<evidence type="ECO:0000313" key="2">
    <source>
        <dbReference type="EMBL" id="SHM29901.1"/>
    </source>
</evidence>
<proteinExistence type="predicted"/>
<sequence>MKKRIWLGSLLAAGALMITGLDDAAQAYEEEGAKTLWGEILPAETDPDGDGWANMGFDPTWMSQEAQNEINQLAYDKDFGDLSQVAFNEAVAVIWQREEAHMAGQYDGHYEYSDDYYYDDYYYGYEDGYYDGYHDGYYDGYHDGYHDHHYYDVHYYDHYYYDYYYYDHHYYDHHDYGDKVWHDEIHPLNVDISYDNLAYLAMHEPETLNSGPLNAHPYEHYFIHEGYEYHFMFDGVCWIWSYAPVGH</sequence>
<protein>
    <submittedName>
        <fullName evidence="2">Uncharacterized protein</fullName>
    </submittedName>
</protein>
<dbReference type="STRING" id="1123231.SAMN02745189_01918"/>
<keyword evidence="1" id="KW-0732">Signal</keyword>
<evidence type="ECO:0000256" key="1">
    <source>
        <dbReference type="SAM" id="SignalP"/>
    </source>
</evidence>
<feature type="signal peptide" evidence="1">
    <location>
        <begin position="1"/>
        <end position="24"/>
    </location>
</feature>
<reference evidence="2 3" key="1">
    <citation type="submission" date="2016-11" db="EMBL/GenBank/DDBJ databases">
        <authorList>
            <person name="Jaros S."/>
            <person name="Januszkiewicz K."/>
            <person name="Wedrychowicz H."/>
        </authorList>
    </citation>
    <scope>NUCLEOTIDE SEQUENCE [LARGE SCALE GENOMIC DNA]</scope>
    <source>
        <strain evidence="2 3">DSM 16010</strain>
    </source>
</reference>
<dbReference type="AlphaFoldDB" id="A0A1M7HMX0"/>
<dbReference type="RefSeq" id="WP_072710349.1">
    <property type="nucleotide sequence ID" value="NZ_FRCF01000008.1"/>
</dbReference>
<accession>A0A1M7HMX0</accession>
<dbReference type="EMBL" id="FRCF01000008">
    <property type="protein sequence ID" value="SHM29901.1"/>
    <property type="molecule type" value="Genomic_DNA"/>
</dbReference>
<keyword evidence="3" id="KW-1185">Reference proteome</keyword>
<name>A0A1M7HMX0_9BACL</name>
<gene>
    <name evidence="2" type="ORF">SAMN02745189_01918</name>
</gene>
<dbReference type="OrthoDB" id="2411951at2"/>
<organism evidence="2 3">
    <name type="scientific">Lacicoccus alkaliphilus DSM 16010</name>
    <dbReference type="NCBI Taxonomy" id="1123231"/>
    <lineage>
        <taxon>Bacteria</taxon>
        <taxon>Bacillati</taxon>
        <taxon>Bacillota</taxon>
        <taxon>Bacilli</taxon>
        <taxon>Bacillales</taxon>
        <taxon>Salinicoccaceae</taxon>
        <taxon>Lacicoccus</taxon>
    </lineage>
</organism>
<dbReference type="Proteomes" id="UP000184206">
    <property type="component" value="Unassembled WGS sequence"/>
</dbReference>
<feature type="chain" id="PRO_5038970709" evidence="1">
    <location>
        <begin position="25"/>
        <end position="247"/>
    </location>
</feature>
<evidence type="ECO:0000313" key="3">
    <source>
        <dbReference type="Proteomes" id="UP000184206"/>
    </source>
</evidence>